<evidence type="ECO:0000259" key="11">
    <source>
        <dbReference type="PROSITE" id="PS50011"/>
    </source>
</evidence>
<dbReference type="AlphaFoldDB" id="Q22X58"/>
<dbReference type="eggNOG" id="KOG0032">
    <property type="taxonomic scope" value="Eukaryota"/>
</dbReference>
<dbReference type="Gene3D" id="1.10.238.10">
    <property type="entry name" value="EF-hand"/>
    <property type="match status" value="2"/>
</dbReference>
<dbReference type="SUPFAM" id="SSF56112">
    <property type="entry name" value="Protein kinase-like (PK-like)"/>
    <property type="match status" value="1"/>
</dbReference>
<feature type="domain" description="EF-hand" evidence="12">
    <location>
        <begin position="567"/>
        <end position="602"/>
    </location>
</feature>
<keyword evidence="8" id="KW-0067">ATP-binding</keyword>
<evidence type="ECO:0000256" key="5">
    <source>
        <dbReference type="ARBA" id="ARBA00022741"/>
    </source>
</evidence>
<dbReference type="InterPro" id="IPR018247">
    <property type="entry name" value="EF_Hand_1_Ca_BS"/>
</dbReference>
<proteinExistence type="inferred from homology"/>
<dbReference type="FunFam" id="1.10.238.10:FF:000003">
    <property type="entry name" value="Calmodulin A"/>
    <property type="match status" value="1"/>
</dbReference>
<evidence type="ECO:0000256" key="8">
    <source>
        <dbReference type="ARBA" id="ARBA00022840"/>
    </source>
</evidence>
<dbReference type="Pfam" id="PF13499">
    <property type="entry name" value="EF-hand_7"/>
    <property type="match status" value="2"/>
</dbReference>
<dbReference type="PANTHER" id="PTHR24349">
    <property type="entry name" value="SERINE/THREONINE-PROTEIN KINASE"/>
    <property type="match status" value="1"/>
</dbReference>
<keyword evidence="2" id="KW-0723">Serine/threonine-protein kinase</keyword>
<gene>
    <name evidence="13" type="ORF">TTHERM_00632950</name>
</gene>
<dbReference type="OMA" id="YTEDQDN"/>
<keyword evidence="14" id="KW-1185">Reference proteome</keyword>
<dbReference type="PROSITE" id="PS00018">
    <property type="entry name" value="EF_HAND_1"/>
    <property type="match status" value="4"/>
</dbReference>
<name>Q22X58_TETTS</name>
<keyword evidence="3" id="KW-0808">Transferase</keyword>
<feature type="domain" description="EF-hand" evidence="12">
    <location>
        <begin position="528"/>
        <end position="563"/>
    </location>
</feature>
<evidence type="ECO:0000256" key="1">
    <source>
        <dbReference type="ARBA" id="ARBA00001946"/>
    </source>
</evidence>
<dbReference type="InterPro" id="IPR008271">
    <property type="entry name" value="Ser/Thr_kinase_AS"/>
</dbReference>
<dbReference type="STRING" id="312017.Q22X58"/>
<keyword evidence="5" id="KW-0547">Nucleotide-binding</keyword>
<dbReference type="GO" id="GO:0005524">
    <property type="term" value="F:ATP binding"/>
    <property type="evidence" value="ECO:0007669"/>
    <property type="project" value="UniProtKB-KW"/>
</dbReference>
<feature type="domain" description="EF-hand" evidence="12">
    <location>
        <begin position="492"/>
        <end position="527"/>
    </location>
</feature>
<dbReference type="InterPro" id="IPR000719">
    <property type="entry name" value="Prot_kinase_dom"/>
</dbReference>
<dbReference type="SUPFAM" id="SSF47473">
    <property type="entry name" value="EF-hand"/>
    <property type="match status" value="1"/>
</dbReference>
<dbReference type="PROSITE" id="PS50222">
    <property type="entry name" value="EF_HAND_2"/>
    <property type="match status" value="4"/>
</dbReference>
<feature type="domain" description="EF-hand" evidence="12">
    <location>
        <begin position="456"/>
        <end position="491"/>
    </location>
</feature>
<dbReference type="HOGENOM" id="CLU_000288_37_4_1"/>
<dbReference type="SMART" id="SM00220">
    <property type="entry name" value="S_TKc"/>
    <property type="match status" value="1"/>
</dbReference>
<dbReference type="Proteomes" id="UP000009168">
    <property type="component" value="Unassembled WGS sequence"/>
</dbReference>
<evidence type="ECO:0000259" key="12">
    <source>
        <dbReference type="PROSITE" id="PS50222"/>
    </source>
</evidence>
<dbReference type="InParanoid" id="Q22X58"/>
<dbReference type="OrthoDB" id="4062651at2759"/>
<dbReference type="GO" id="GO:0005509">
    <property type="term" value="F:calcium ion binding"/>
    <property type="evidence" value="ECO:0007669"/>
    <property type="project" value="InterPro"/>
</dbReference>
<sequence length="643" mass="74768">MSQAQKNLKLKILQKSFQVKNSGYIAQQYCRADDKRLGAGGFGEIFRIVEKTQNQDQSKMQCLKKVSQQDRSQALNEINSLKILSHPNILKFYEYFENQKNIFLVLEYIEGLDMIDFIQKDSTSISEKVAATIMKQLLEALAYTHDKKIVHRDIKCENIMIIKQGETQKSENSSQENSNQNAQNEQNFKVKLIDWGFSYNLGLMNQEYIESKSLMGTYYYISPEQIQKQKYNSKCDIWAAGVVMYCLLNKQFPFFSNLKFQDRFMEYQQVSLSQFHRNMQLADTQSQNENECSAAIQISAQTISGSTSEQNQNNQQNQHSNSQSTVNQTQAEQKDQKPKLTKSQMLNILHQAKIKFENEKSEDIFDKILNEEPSYDDNILSGEAIDLLRKMLNKNQSQRPSAKDLLRHPWFQNSYNMNVENEKIKENLQKLKNFTYENEFQMAVWMYISSHLVEDNEKKELELIFKKLDKDNSGTLSKEEIKQGFEEMEVELNQQDLDQIFDQIDTDKNGFIDYNEFLASTISHELISNQNYLKKVFKLIDLDKNGSISLNELKNILGSPDQRVNAAYQSVFEDIFSQIDINSDGEISFEEFEKLITSHICQQSKSTSSQQQQTDNQQIQKKDPSDIELQNSQNQEEKSNLAI</sequence>
<dbReference type="InterPro" id="IPR050205">
    <property type="entry name" value="CDPK_Ser/Thr_kinases"/>
</dbReference>
<keyword evidence="4" id="KW-0677">Repeat</keyword>
<organism evidence="13 14">
    <name type="scientific">Tetrahymena thermophila (strain SB210)</name>
    <dbReference type="NCBI Taxonomy" id="312017"/>
    <lineage>
        <taxon>Eukaryota</taxon>
        <taxon>Sar</taxon>
        <taxon>Alveolata</taxon>
        <taxon>Ciliophora</taxon>
        <taxon>Intramacronucleata</taxon>
        <taxon>Oligohymenophorea</taxon>
        <taxon>Hymenostomatida</taxon>
        <taxon>Tetrahymenina</taxon>
        <taxon>Tetrahymenidae</taxon>
        <taxon>Tetrahymena</taxon>
    </lineage>
</organism>
<evidence type="ECO:0000256" key="7">
    <source>
        <dbReference type="ARBA" id="ARBA00022837"/>
    </source>
</evidence>
<evidence type="ECO:0000256" key="10">
    <source>
        <dbReference type="SAM" id="MobiDB-lite"/>
    </source>
</evidence>
<evidence type="ECO:0000256" key="4">
    <source>
        <dbReference type="ARBA" id="ARBA00022737"/>
    </source>
</evidence>
<dbReference type="PROSITE" id="PS50011">
    <property type="entry name" value="PROTEIN_KINASE_DOM"/>
    <property type="match status" value="1"/>
</dbReference>
<dbReference type="RefSeq" id="XP_001010033.1">
    <property type="nucleotide sequence ID" value="XM_001010033.2"/>
</dbReference>
<comment type="cofactor">
    <cofactor evidence="1">
        <name>Mg(2+)</name>
        <dbReference type="ChEBI" id="CHEBI:18420"/>
    </cofactor>
</comment>
<accession>Q22X58</accession>
<dbReference type="EMBL" id="GG662809">
    <property type="protein sequence ID" value="EAR89788.1"/>
    <property type="molecule type" value="Genomic_DNA"/>
</dbReference>
<dbReference type="PROSITE" id="PS00108">
    <property type="entry name" value="PROTEIN_KINASE_ST"/>
    <property type="match status" value="1"/>
</dbReference>
<dbReference type="GO" id="GO:0004674">
    <property type="term" value="F:protein serine/threonine kinase activity"/>
    <property type="evidence" value="ECO:0007669"/>
    <property type="project" value="UniProtKB-KW"/>
</dbReference>
<evidence type="ECO:0000256" key="3">
    <source>
        <dbReference type="ARBA" id="ARBA00022679"/>
    </source>
</evidence>
<feature type="compositionally biased region" description="Low complexity" evidence="10">
    <location>
        <begin position="605"/>
        <end position="619"/>
    </location>
</feature>
<evidence type="ECO:0000313" key="14">
    <source>
        <dbReference type="Proteomes" id="UP000009168"/>
    </source>
</evidence>
<dbReference type="InterPro" id="IPR002048">
    <property type="entry name" value="EF_hand_dom"/>
</dbReference>
<feature type="region of interest" description="Disordered" evidence="10">
    <location>
        <begin position="304"/>
        <end position="340"/>
    </location>
</feature>
<dbReference type="KEGG" id="tet:TTHERM_00632950"/>
<keyword evidence="6 13" id="KW-0418">Kinase</keyword>
<dbReference type="Pfam" id="PF00069">
    <property type="entry name" value="Pkinase"/>
    <property type="match status" value="1"/>
</dbReference>
<dbReference type="GeneID" id="7826188"/>
<evidence type="ECO:0000313" key="13">
    <source>
        <dbReference type="EMBL" id="EAR89788.1"/>
    </source>
</evidence>
<reference evidence="14" key="1">
    <citation type="journal article" date="2006" name="PLoS Biol.">
        <title>Macronuclear genome sequence of the ciliate Tetrahymena thermophila, a model eukaryote.</title>
        <authorList>
            <person name="Eisen J.A."/>
            <person name="Coyne R.S."/>
            <person name="Wu M."/>
            <person name="Wu D."/>
            <person name="Thiagarajan M."/>
            <person name="Wortman J.R."/>
            <person name="Badger J.H."/>
            <person name="Ren Q."/>
            <person name="Amedeo P."/>
            <person name="Jones K.M."/>
            <person name="Tallon L.J."/>
            <person name="Delcher A.L."/>
            <person name="Salzberg S.L."/>
            <person name="Silva J.C."/>
            <person name="Haas B.J."/>
            <person name="Majoros W.H."/>
            <person name="Farzad M."/>
            <person name="Carlton J.M."/>
            <person name="Smith R.K. Jr."/>
            <person name="Garg J."/>
            <person name="Pearlman R.E."/>
            <person name="Karrer K.M."/>
            <person name="Sun L."/>
            <person name="Manning G."/>
            <person name="Elde N.C."/>
            <person name="Turkewitz A.P."/>
            <person name="Asai D.J."/>
            <person name="Wilkes D.E."/>
            <person name="Wang Y."/>
            <person name="Cai H."/>
            <person name="Collins K."/>
            <person name="Stewart B.A."/>
            <person name="Lee S.R."/>
            <person name="Wilamowska K."/>
            <person name="Weinberg Z."/>
            <person name="Ruzzo W.L."/>
            <person name="Wloga D."/>
            <person name="Gaertig J."/>
            <person name="Frankel J."/>
            <person name="Tsao C.-C."/>
            <person name="Gorovsky M.A."/>
            <person name="Keeling P.J."/>
            <person name="Waller R.F."/>
            <person name="Patron N.J."/>
            <person name="Cherry J.M."/>
            <person name="Stover N.A."/>
            <person name="Krieger C.J."/>
            <person name="del Toro C."/>
            <person name="Ryder H.F."/>
            <person name="Williamson S.C."/>
            <person name="Barbeau R.A."/>
            <person name="Hamilton E.P."/>
            <person name="Orias E."/>
        </authorList>
    </citation>
    <scope>NUCLEOTIDE SEQUENCE [LARGE SCALE GENOMIC DNA]</scope>
    <source>
        <strain evidence="14">SB210</strain>
    </source>
</reference>
<dbReference type="CDD" id="cd00051">
    <property type="entry name" value="EFh"/>
    <property type="match status" value="2"/>
</dbReference>
<evidence type="ECO:0000256" key="2">
    <source>
        <dbReference type="ARBA" id="ARBA00022527"/>
    </source>
</evidence>
<evidence type="ECO:0000256" key="9">
    <source>
        <dbReference type="ARBA" id="ARBA00024334"/>
    </source>
</evidence>
<dbReference type="SMART" id="SM00054">
    <property type="entry name" value="EFh"/>
    <property type="match status" value="4"/>
</dbReference>
<dbReference type="InterPro" id="IPR011009">
    <property type="entry name" value="Kinase-like_dom_sf"/>
</dbReference>
<feature type="domain" description="Protein kinase" evidence="11">
    <location>
        <begin position="31"/>
        <end position="411"/>
    </location>
</feature>
<dbReference type="Gene3D" id="1.10.510.10">
    <property type="entry name" value="Transferase(Phosphotransferase) domain 1"/>
    <property type="match status" value="2"/>
</dbReference>
<dbReference type="InterPro" id="IPR011992">
    <property type="entry name" value="EF-hand-dom_pair"/>
</dbReference>
<evidence type="ECO:0000256" key="6">
    <source>
        <dbReference type="ARBA" id="ARBA00022777"/>
    </source>
</evidence>
<feature type="region of interest" description="Disordered" evidence="10">
    <location>
        <begin position="605"/>
        <end position="643"/>
    </location>
</feature>
<keyword evidence="7" id="KW-0106">Calcium</keyword>
<comment type="similarity">
    <text evidence="9">Belongs to the protein kinase superfamily. Ser/Thr protein kinase family. CDPK subfamily.</text>
</comment>
<dbReference type="eggNOG" id="KOG0578">
    <property type="taxonomic scope" value="Eukaryota"/>
</dbReference>
<protein>
    <submittedName>
        <fullName evidence="13">Kinase domain protein</fullName>
    </submittedName>
</protein>
<feature type="compositionally biased region" description="Low complexity" evidence="10">
    <location>
        <begin position="304"/>
        <end position="330"/>
    </location>
</feature>